<evidence type="ECO:0000256" key="1">
    <source>
        <dbReference type="ARBA" id="ARBA00022630"/>
    </source>
</evidence>
<evidence type="ECO:0000256" key="3">
    <source>
        <dbReference type="ARBA" id="ARBA00023002"/>
    </source>
</evidence>
<evidence type="ECO:0000256" key="4">
    <source>
        <dbReference type="ARBA" id="ARBA00023033"/>
    </source>
</evidence>
<keyword evidence="3" id="KW-0560">Oxidoreductase</keyword>
<dbReference type="EMBL" id="JAGGMR010000001">
    <property type="protein sequence ID" value="MBP2191138.1"/>
    <property type="molecule type" value="Genomic_DNA"/>
</dbReference>
<name>A0ABS4QJA6_9NOCA</name>
<dbReference type="NCBIfam" id="TIGR03621">
    <property type="entry name" value="F420_MSMEG_2516"/>
    <property type="match status" value="1"/>
</dbReference>
<organism evidence="6 7">
    <name type="scientific">Nocardia goodfellowii</name>
    <dbReference type="NCBI Taxonomy" id="882446"/>
    <lineage>
        <taxon>Bacteria</taxon>
        <taxon>Bacillati</taxon>
        <taxon>Actinomycetota</taxon>
        <taxon>Actinomycetes</taxon>
        <taxon>Mycobacteriales</taxon>
        <taxon>Nocardiaceae</taxon>
        <taxon>Nocardia</taxon>
    </lineage>
</organism>
<gene>
    <name evidence="6" type="ORF">BJ987_004039</name>
</gene>
<accession>A0ABS4QJA6</accession>
<dbReference type="SUPFAM" id="SSF51679">
    <property type="entry name" value="Bacterial luciferase-like"/>
    <property type="match status" value="1"/>
</dbReference>
<dbReference type="InterPro" id="IPR019923">
    <property type="entry name" value="Lucif-like_OxRdtase_MSMEG_2516"/>
</dbReference>
<sequence>MTTIHERDFRFTVCVFSPADRDGWIHKARRAEQLGYDVMAVSDHLGAFAPVPTIAVVAEATERLRLAIYVSSSTLYQPRVLARDYATLDQYSGGRIEIGLGAGYSRAEFENAGLPWRPAGERVTLLERATAEFRQVLGDPEFRPRFVQPSGPPVVIAGRGDRVLRLAARHADVIGFSGSAPVPDGDPLRLADMAEIRDRVAFVEAQLGERIHQVQFGIPVHRVLPPGTRTGITDVWQNDVTFSPDELAEHPSILIGTPAENADKLRALRAKFGFSYFNVMESEMDSFAEIIALLR</sequence>
<dbReference type="Gene3D" id="3.20.20.30">
    <property type="entry name" value="Luciferase-like domain"/>
    <property type="match status" value="1"/>
</dbReference>
<keyword evidence="1" id="KW-0285">Flavoprotein</keyword>
<dbReference type="Pfam" id="PF00296">
    <property type="entry name" value="Bac_luciferase"/>
    <property type="match status" value="1"/>
</dbReference>
<comment type="caution">
    <text evidence="6">The sequence shown here is derived from an EMBL/GenBank/DDBJ whole genome shotgun (WGS) entry which is preliminary data.</text>
</comment>
<evidence type="ECO:0000259" key="5">
    <source>
        <dbReference type="Pfam" id="PF00296"/>
    </source>
</evidence>
<proteinExistence type="predicted"/>
<keyword evidence="2" id="KW-0288">FMN</keyword>
<keyword evidence="4" id="KW-0503">Monooxygenase</keyword>
<dbReference type="Proteomes" id="UP001519325">
    <property type="component" value="Unassembled WGS sequence"/>
</dbReference>
<dbReference type="InterPro" id="IPR011251">
    <property type="entry name" value="Luciferase-like_dom"/>
</dbReference>
<keyword evidence="7" id="KW-1185">Reference proteome</keyword>
<dbReference type="InterPro" id="IPR036661">
    <property type="entry name" value="Luciferase-like_sf"/>
</dbReference>
<evidence type="ECO:0000313" key="6">
    <source>
        <dbReference type="EMBL" id="MBP2191138.1"/>
    </source>
</evidence>
<reference evidence="6 7" key="1">
    <citation type="submission" date="2021-03" db="EMBL/GenBank/DDBJ databases">
        <title>Sequencing the genomes of 1000 actinobacteria strains.</title>
        <authorList>
            <person name="Klenk H.-P."/>
        </authorList>
    </citation>
    <scope>NUCLEOTIDE SEQUENCE [LARGE SCALE GENOMIC DNA]</scope>
    <source>
        <strain evidence="6 7">DSM 45516</strain>
    </source>
</reference>
<dbReference type="PANTHER" id="PTHR42847:SF4">
    <property type="entry name" value="ALKANESULFONATE MONOOXYGENASE-RELATED"/>
    <property type="match status" value="1"/>
</dbReference>
<dbReference type="RefSeq" id="WP_209892293.1">
    <property type="nucleotide sequence ID" value="NZ_JAGGMR010000001.1"/>
</dbReference>
<evidence type="ECO:0000313" key="7">
    <source>
        <dbReference type="Proteomes" id="UP001519325"/>
    </source>
</evidence>
<dbReference type="PANTHER" id="PTHR42847">
    <property type="entry name" value="ALKANESULFONATE MONOOXYGENASE"/>
    <property type="match status" value="1"/>
</dbReference>
<protein>
    <submittedName>
        <fullName evidence="6">F420-dependent oxidoreductase</fullName>
    </submittedName>
</protein>
<evidence type="ECO:0000256" key="2">
    <source>
        <dbReference type="ARBA" id="ARBA00022643"/>
    </source>
</evidence>
<feature type="domain" description="Luciferase-like" evidence="5">
    <location>
        <begin position="28"/>
        <end position="181"/>
    </location>
</feature>
<dbReference type="InterPro" id="IPR050172">
    <property type="entry name" value="SsuD_RutA_monooxygenase"/>
</dbReference>